<reference evidence="1 2" key="1">
    <citation type="submission" date="2023-01" db="EMBL/GenBank/DDBJ databases">
        <title>Novel species of the genus Asticcacaulis isolated from rivers.</title>
        <authorList>
            <person name="Lu H."/>
        </authorList>
    </citation>
    <scope>NUCLEOTIDE SEQUENCE [LARGE SCALE GENOMIC DNA]</scope>
    <source>
        <strain evidence="1 2">DXS10W</strain>
    </source>
</reference>
<organism evidence="1 2">
    <name type="scientific">Asticcacaulis currens</name>
    <dbReference type="NCBI Taxonomy" id="2984210"/>
    <lineage>
        <taxon>Bacteria</taxon>
        <taxon>Pseudomonadati</taxon>
        <taxon>Pseudomonadota</taxon>
        <taxon>Alphaproteobacteria</taxon>
        <taxon>Caulobacterales</taxon>
        <taxon>Caulobacteraceae</taxon>
        <taxon>Asticcacaulis</taxon>
    </lineage>
</organism>
<keyword evidence="2" id="KW-1185">Reference proteome</keyword>
<evidence type="ECO:0000313" key="1">
    <source>
        <dbReference type="EMBL" id="MDC7694072.1"/>
    </source>
</evidence>
<evidence type="ECO:0000313" key="2">
    <source>
        <dbReference type="Proteomes" id="UP001216595"/>
    </source>
</evidence>
<dbReference type="EMBL" id="JAQQKW010000003">
    <property type="protein sequence ID" value="MDC7694072.1"/>
    <property type="molecule type" value="Genomic_DNA"/>
</dbReference>
<accession>A0ABT5ID08</accession>
<proteinExistence type="predicted"/>
<dbReference type="Proteomes" id="UP001216595">
    <property type="component" value="Unassembled WGS sequence"/>
</dbReference>
<comment type="caution">
    <text evidence="1">The sequence shown here is derived from an EMBL/GenBank/DDBJ whole genome shotgun (WGS) entry which is preliminary data.</text>
</comment>
<dbReference type="RefSeq" id="WP_272740790.1">
    <property type="nucleotide sequence ID" value="NZ_JAQQKW010000003.1"/>
</dbReference>
<gene>
    <name evidence="1" type="ORF">PQU94_07220</name>
</gene>
<name>A0ABT5ID08_9CAUL</name>
<protein>
    <submittedName>
        <fullName evidence="1">Uncharacterized protein</fullName>
    </submittedName>
</protein>
<sequence length="134" mass="14672">MRRTRLNVVPPSTKGVAIEAEMMGGGGEPVHEVINVVPVTLNTTNSLQSLVDATVSARESRTQRVRRLQEEAKALAREQISELEILIDATAKMANEIAEGGEAYPVGARELSRRLADELPRTLQTLRIVTKKSL</sequence>